<keyword evidence="2" id="KW-0812">Transmembrane</keyword>
<dbReference type="Pfam" id="PF11204">
    <property type="entry name" value="DUF2985"/>
    <property type="match status" value="1"/>
</dbReference>
<keyword evidence="2" id="KW-0472">Membrane</keyword>
<dbReference type="PANTHER" id="PTHR31045">
    <property type="entry name" value="PLAC8 FAMILY PROTEIN-RELATED"/>
    <property type="match status" value="1"/>
</dbReference>
<proteinExistence type="predicted"/>
<dbReference type="NCBIfam" id="TIGR01571">
    <property type="entry name" value="A_thal_Cys_rich"/>
    <property type="match status" value="1"/>
</dbReference>
<dbReference type="AlphaFoldDB" id="A0A9D5CNB7"/>
<dbReference type="InterPro" id="IPR006461">
    <property type="entry name" value="PLAC_motif_containing"/>
</dbReference>
<dbReference type="OrthoDB" id="6407410at2759"/>
<feature type="transmembrane region" description="Helical" evidence="2">
    <location>
        <begin position="330"/>
        <end position="347"/>
    </location>
</feature>
<sequence>MDSNSSVEEVQDEVETGTTPRLSKLRDYRIRIPSINMRLLEQRTRKRRVLDFLKARPSIEWLKNFRISSPLAIFRRHVSDREEISLSVPSPVGIRRRFSIHFIRKIDWASIFKMCKRWLRNPMNLALLLWLLCVAASALMLGMLLVGLLNSAFPTKASRNYWIELNNQVLNALFTLMSIYQHPILFYQFFILCRWNSEDIIELRKVYCKDGAYRPNEWSHMMVVVILLHITCISQYVLCGLYWGYSSETRPEILEDLFFALGILAPVVAGVYTVYSPLGREYDSESDEDSFKDAEDAKKPNKLRRRFSKRVLVSRPEWVGGLFELRDDMTVGYLSFFCTFCVFGWNMERLGFGNMYVHIFTFLLLCLAPLWILGITALKTHNQVIEDIMGISGMVLCFFGLLYGGFWRIQMRKRFKLPRNTFCCGSGSMTDYMQWLFCWSCSLAQEVRTGNFYDVEDDGLYRRLMSGDLSALIQEGTKSPFRRSFTSSPIPVSSMAMTPSSAAIIGECSSPAPQVVVVIEPCAETTITTADQMIAPVPESPPTMTEKNKAVNIEGESLELKIEPSELVSEDVIIRTLVKPLIRVEAVVSDSNVVSTPLAEPLLPPEERNANQDVTEAPGNSRKALIKKTVKVINAVSLLLILSLLWTRLPALLH</sequence>
<dbReference type="Pfam" id="PF04749">
    <property type="entry name" value="PLAC8"/>
    <property type="match status" value="1"/>
</dbReference>
<feature type="transmembrane region" description="Helical" evidence="2">
    <location>
        <begin position="359"/>
        <end position="378"/>
    </location>
</feature>
<feature type="transmembrane region" description="Helical" evidence="2">
    <location>
        <begin position="127"/>
        <end position="149"/>
    </location>
</feature>
<name>A0A9D5CNB7_9LILI</name>
<comment type="caution">
    <text evidence="3">The sequence shown here is derived from an EMBL/GenBank/DDBJ whole genome shotgun (WGS) entry which is preliminary data.</text>
</comment>
<dbReference type="InterPro" id="IPR021369">
    <property type="entry name" value="DUF2985"/>
</dbReference>
<dbReference type="GO" id="GO:0009975">
    <property type="term" value="F:cyclase activity"/>
    <property type="evidence" value="ECO:0007669"/>
    <property type="project" value="TreeGrafter"/>
</dbReference>
<evidence type="ECO:0008006" key="5">
    <source>
        <dbReference type="Google" id="ProtNLM"/>
    </source>
</evidence>
<keyword evidence="2" id="KW-1133">Transmembrane helix</keyword>
<evidence type="ECO:0000256" key="2">
    <source>
        <dbReference type="SAM" id="Phobius"/>
    </source>
</evidence>
<feature type="transmembrane region" description="Helical" evidence="2">
    <location>
        <begin position="221"/>
        <end position="245"/>
    </location>
</feature>
<accession>A0A9D5CNB7</accession>
<gene>
    <name evidence="3" type="ORF">J5N97_017498</name>
</gene>
<reference evidence="3" key="2">
    <citation type="journal article" date="2022" name="Hortic Res">
        <title>The genome of Dioscorea zingiberensis sheds light on the biosynthesis, origin and evolution of the medicinally important diosgenin saponins.</title>
        <authorList>
            <person name="Li Y."/>
            <person name="Tan C."/>
            <person name="Li Z."/>
            <person name="Guo J."/>
            <person name="Li S."/>
            <person name="Chen X."/>
            <person name="Wang C."/>
            <person name="Dai X."/>
            <person name="Yang H."/>
            <person name="Song W."/>
            <person name="Hou L."/>
            <person name="Xu J."/>
            <person name="Tong Z."/>
            <person name="Xu A."/>
            <person name="Yuan X."/>
            <person name="Wang W."/>
            <person name="Yang Q."/>
            <person name="Chen L."/>
            <person name="Sun Z."/>
            <person name="Wang K."/>
            <person name="Pan B."/>
            <person name="Chen J."/>
            <person name="Bao Y."/>
            <person name="Liu F."/>
            <person name="Qi X."/>
            <person name="Gang D.R."/>
            <person name="Wen J."/>
            <person name="Li J."/>
        </authorList>
    </citation>
    <scope>NUCLEOTIDE SEQUENCE</scope>
    <source>
        <strain evidence="3">Dzin_1.0</strain>
    </source>
</reference>
<evidence type="ECO:0000256" key="1">
    <source>
        <dbReference type="SAM" id="MobiDB-lite"/>
    </source>
</evidence>
<reference evidence="3" key="1">
    <citation type="submission" date="2021-03" db="EMBL/GenBank/DDBJ databases">
        <authorList>
            <person name="Li Z."/>
            <person name="Yang C."/>
        </authorList>
    </citation>
    <scope>NUCLEOTIDE SEQUENCE</scope>
    <source>
        <strain evidence="3">Dzin_1.0</strain>
        <tissue evidence="3">Leaf</tissue>
    </source>
</reference>
<feature type="transmembrane region" description="Helical" evidence="2">
    <location>
        <begin position="257"/>
        <end position="275"/>
    </location>
</feature>
<dbReference type="GO" id="GO:0051762">
    <property type="term" value="P:sesquiterpene biosynthetic process"/>
    <property type="evidence" value="ECO:0007669"/>
    <property type="project" value="TreeGrafter"/>
</dbReference>
<dbReference type="PANTHER" id="PTHR31045:SF23">
    <property type="entry name" value="OS01G0825900 PROTEIN"/>
    <property type="match status" value="1"/>
</dbReference>
<dbReference type="Proteomes" id="UP001085076">
    <property type="component" value="Miscellaneous, Linkage group lg04"/>
</dbReference>
<evidence type="ECO:0000313" key="4">
    <source>
        <dbReference type="Proteomes" id="UP001085076"/>
    </source>
</evidence>
<dbReference type="EMBL" id="JAGGNH010000004">
    <property type="protein sequence ID" value="KAJ0975533.1"/>
    <property type="molecule type" value="Genomic_DNA"/>
</dbReference>
<feature type="transmembrane region" description="Helical" evidence="2">
    <location>
        <begin position="169"/>
        <end position="190"/>
    </location>
</feature>
<feature type="transmembrane region" description="Helical" evidence="2">
    <location>
        <begin position="632"/>
        <end position="649"/>
    </location>
</feature>
<feature type="region of interest" description="Disordered" evidence="1">
    <location>
        <begin position="598"/>
        <end position="618"/>
    </location>
</feature>
<organism evidence="3 4">
    <name type="scientific">Dioscorea zingiberensis</name>
    <dbReference type="NCBI Taxonomy" id="325984"/>
    <lineage>
        <taxon>Eukaryota</taxon>
        <taxon>Viridiplantae</taxon>
        <taxon>Streptophyta</taxon>
        <taxon>Embryophyta</taxon>
        <taxon>Tracheophyta</taxon>
        <taxon>Spermatophyta</taxon>
        <taxon>Magnoliopsida</taxon>
        <taxon>Liliopsida</taxon>
        <taxon>Dioscoreales</taxon>
        <taxon>Dioscoreaceae</taxon>
        <taxon>Dioscorea</taxon>
    </lineage>
</organism>
<evidence type="ECO:0000313" key="3">
    <source>
        <dbReference type="EMBL" id="KAJ0975533.1"/>
    </source>
</evidence>
<feature type="transmembrane region" description="Helical" evidence="2">
    <location>
        <begin position="390"/>
        <end position="409"/>
    </location>
</feature>
<protein>
    <recommendedName>
        <fullName evidence="5">PLAC8 family protein</fullName>
    </recommendedName>
</protein>
<keyword evidence="4" id="KW-1185">Reference proteome</keyword>